<accession>A0A1H7YP59</accession>
<reference evidence="6 7" key="1">
    <citation type="submission" date="2016-10" db="EMBL/GenBank/DDBJ databases">
        <authorList>
            <person name="de Groot N.N."/>
        </authorList>
    </citation>
    <scope>NUCLEOTIDE SEQUENCE [LARGE SCALE GENOMIC DNA]</scope>
    <source>
        <strain evidence="6 7">DSM 11457</strain>
    </source>
</reference>
<dbReference type="PANTHER" id="PTHR43701">
    <property type="entry name" value="MEMBRANE TRANSPORTER PROTEIN MJ0441-RELATED"/>
    <property type="match status" value="1"/>
</dbReference>
<dbReference type="InterPro" id="IPR051598">
    <property type="entry name" value="TSUP/Inactive_protease-like"/>
</dbReference>
<sequence length="304" mass="31980">MQIYLPIAEVSVNAFLLLGLGGLVGVLSGMFGVGGGFLMTPLLFFIGIPPAVAVATEANQIVASSFSGVLAHLRRKTVDLRMGTVLLIGGLFGAALGVVLFNYLKSMGQVDLLVKLCYVVFLGVVGGMMFFESLRAIRNTRRGAAPKRKKHGWVHGLPFKMRFRTSGLYISVIPPLLVGVSVGILAAIMGVGGGFIMVPAMIYLLGMPTKVVVGTSLFQIIFVTAFTTMLHATTNFTVDIALAVLLLVGGVIGAQIGTSIGTKMKAEQLRILLAMMVLVVCGKLALDLLLQPSELYSLGAAGGH</sequence>
<evidence type="ECO:0000313" key="7">
    <source>
        <dbReference type="Proteomes" id="UP000182160"/>
    </source>
</evidence>
<dbReference type="GO" id="GO:0005886">
    <property type="term" value="C:plasma membrane"/>
    <property type="evidence" value="ECO:0007669"/>
    <property type="project" value="UniProtKB-SubCell"/>
</dbReference>
<organism evidence="6 7">
    <name type="scientific">Roseovarius tolerans</name>
    <dbReference type="NCBI Taxonomy" id="74031"/>
    <lineage>
        <taxon>Bacteria</taxon>
        <taxon>Pseudomonadati</taxon>
        <taxon>Pseudomonadota</taxon>
        <taxon>Alphaproteobacteria</taxon>
        <taxon>Rhodobacterales</taxon>
        <taxon>Roseobacteraceae</taxon>
        <taxon>Roseovarius</taxon>
    </lineage>
</organism>
<dbReference type="RefSeq" id="WP_074785482.1">
    <property type="nucleotide sequence ID" value="NZ_FOBO01000005.1"/>
</dbReference>
<protein>
    <recommendedName>
        <fullName evidence="5">Probable membrane transporter protein</fullName>
    </recommendedName>
</protein>
<dbReference type="Pfam" id="PF01925">
    <property type="entry name" value="TauE"/>
    <property type="match status" value="1"/>
</dbReference>
<keyword evidence="2 5" id="KW-0812">Transmembrane</keyword>
<feature type="transmembrane region" description="Helical" evidence="5">
    <location>
        <begin position="110"/>
        <end position="131"/>
    </location>
</feature>
<keyword evidence="4 5" id="KW-0472">Membrane</keyword>
<keyword evidence="5" id="KW-1003">Cell membrane</keyword>
<keyword evidence="3 5" id="KW-1133">Transmembrane helix</keyword>
<dbReference type="Proteomes" id="UP000182160">
    <property type="component" value="Unassembled WGS sequence"/>
</dbReference>
<evidence type="ECO:0000256" key="4">
    <source>
        <dbReference type="ARBA" id="ARBA00023136"/>
    </source>
</evidence>
<dbReference type="EMBL" id="FOBO01000005">
    <property type="protein sequence ID" value="SEM47711.1"/>
    <property type="molecule type" value="Genomic_DNA"/>
</dbReference>
<name>A0A1H7YP59_9RHOB</name>
<feature type="transmembrane region" description="Helical" evidence="5">
    <location>
        <begin position="176"/>
        <end position="204"/>
    </location>
</feature>
<evidence type="ECO:0000256" key="1">
    <source>
        <dbReference type="ARBA" id="ARBA00004141"/>
    </source>
</evidence>
<comment type="subcellular location">
    <subcellularLocation>
        <location evidence="5">Cell membrane</location>
        <topology evidence="5">Multi-pass membrane protein</topology>
    </subcellularLocation>
    <subcellularLocation>
        <location evidence="1">Membrane</location>
        <topology evidence="1">Multi-pass membrane protein</topology>
    </subcellularLocation>
</comment>
<evidence type="ECO:0000313" key="6">
    <source>
        <dbReference type="EMBL" id="SEM47711.1"/>
    </source>
</evidence>
<gene>
    <name evidence="6" type="ORF">SAMN04488077_10549</name>
</gene>
<evidence type="ECO:0000256" key="2">
    <source>
        <dbReference type="ARBA" id="ARBA00022692"/>
    </source>
</evidence>
<proteinExistence type="inferred from homology"/>
<evidence type="ECO:0000256" key="3">
    <source>
        <dbReference type="ARBA" id="ARBA00022989"/>
    </source>
</evidence>
<dbReference type="PANTHER" id="PTHR43701:SF12">
    <property type="entry name" value="MEMBRANE TRANSPORTER PROTEIN YTNM-RELATED"/>
    <property type="match status" value="1"/>
</dbReference>
<feature type="transmembrane region" description="Helical" evidence="5">
    <location>
        <begin position="85"/>
        <end position="104"/>
    </location>
</feature>
<feature type="transmembrane region" description="Helical" evidence="5">
    <location>
        <begin position="12"/>
        <end position="39"/>
    </location>
</feature>
<feature type="transmembrane region" description="Helical" evidence="5">
    <location>
        <begin position="269"/>
        <end position="290"/>
    </location>
</feature>
<evidence type="ECO:0000256" key="5">
    <source>
        <dbReference type="RuleBase" id="RU363041"/>
    </source>
</evidence>
<dbReference type="AlphaFoldDB" id="A0A1H7YP59"/>
<comment type="similarity">
    <text evidence="5">Belongs to the 4-toluene sulfonate uptake permease (TSUP) (TC 2.A.102) family.</text>
</comment>
<feature type="transmembrane region" description="Helical" evidence="5">
    <location>
        <begin position="211"/>
        <end position="230"/>
    </location>
</feature>
<dbReference type="InterPro" id="IPR002781">
    <property type="entry name" value="TM_pro_TauE-like"/>
</dbReference>
<feature type="transmembrane region" description="Helical" evidence="5">
    <location>
        <begin position="236"/>
        <end position="257"/>
    </location>
</feature>